<name>A0A176WBX9_MARPO</name>
<organism evidence="1 2">
    <name type="scientific">Marchantia polymorpha subsp. ruderalis</name>
    <dbReference type="NCBI Taxonomy" id="1480154"/>
    <lineage>
        <taxon>Eukaryota</taxon>
        <taxon>Viridiplantae</taxon>
        <taxon>Streptophyta</taxon>
        <taxon>Embryophyta</taxon>
        <taxon>Marchantiophyta</taxon>
        <taxon>Marchantiopsida</taxon>
        <taxon>Marchantiidae</taxon>
        <taxon>Marchantiales</taxon>
        <taxon>Marchantiaceae</taxon>
        <taxon>Marchantia</taxon>
    </lineage>
</organism>
<keyword evidence="2" id="KW-1185">Reference proteome</keyword>
<dbReference type="AlphaFoldDB" id="A0A176WBX9"/>
<proteinExistence type="predicted"/>
<accession>A0A176WBX9</accession>
<evidence type="ECO:0000313" key="1">
    <source>
        <dbReference type="EMBL" id="OAE30153.1"/>
    </source>
</evidence>
<reference evidence="1" key="1">
    <citation type="submission" date="2016-03" db="EMBL/GenBank/DDBJ databases">
        <title>Mechanisms controlling the formation of the plant cell surface in tip-growing cells are functionally conserved among land plants.</title>
        <authorList>
            <person name="Honkanen S."/>
            <person name="Jones V.A."/>
            <person name="Morieri G."/>
            <person name="Champion C."/>
            <person name="Hetherington A.J."/>
            <person name="Kelly S."/>
            <person name="Saint-Marcoux D."/>
            <person name="Proust H."/>
            <person name="Prescott H."/>
            <person name="Dolan L."/>
        </authorList>
    </citation>
    <scope>NUCLEOTIDE SEQUENCE [LARGE SCALE GENOMIC DNA]</scope>
    <source>
        <tissue evidence="1">Whole gametophyte</tissue>
    </source>
</reference>
<comment type="caution">
    <text evidence="1">The sequence shown here is derived from an EMBL/GenBank/DDBJ whole genome shotgun (WGS) entry which is preliminary data.</text>
</comment>
<evidence type="ECO:0000313" key="2">
    <source>
        <dbReference type="Proteomes" id="UP000077202"/>
    </source>
</evidence>
<protein>
    <submittedName>
        <fullName evidence="1">Uncharacterized protein</fullName>
    </submittedName>
</protein>
<dbReference type="Proteomes" id="UP000077202">
    <property type="component" value="Unassembled WGS sequence"/>
</dbReference>
<sequence length="83" mass="8901">MGPIVLWRMAASLRLHGFANPAQLVSVYEVPNGGASSWRLESSSSASLGTIFRNGKRPMAHSESMYTDSESALFMQPSARGVG</sequence>
<dbReference type="EMBL" id="LVLJ01001351">
    <property type="protein sequence ID" value="OAE30153.1"/>
    <property type="molecule type" value="Genomic_DNA"/>
</dbReference>
<gene>
    <name evidence="1" type="ORF">AXG93_4295s1070</name>
</gene>